<proteinExistence type="evidence at transcript level"/>
<evidence type="ECO:0000313" key="1">
    <source>
        <dbReference type="EMBL" id="AAI06806.1"/>
    </source>
</evidence>
<dbReference type="MGI" id="MGI:2384756">
    <property type="gene designation" value="Phf21a"/>
</dbReference>
<gene>
    <name evidence="1 2" type="primary">Phf21a</name>
</gene>
<protein>
    <submittedName>
        <fullName evidence="1">Phf21a protein</fullName>
    </submittedName>
</protein>
<sequence>MEEGNQTGTRKRANEEHWPKVCKIIFPCLSPPPPLLFPSLDI</sequence>
<accession>Q08EN1</accession>
<reference evidence="1" key="1">
    <citation type="journal article" date="2004" name="Genome Res.">
        <title>The status, quality, and expansion of the NIH full-length cDNA project: the Mammalian Gene Collection (MGC).</title>
        <authorList>
            <consortium name="The MGC Project Team"/>
            <person name="Gerhard D.S."/>
            <person name="Wagner L."/>
            <person name="Feingold E.A."/>
            <person name="Shenmen C.M."/>
            <person name="Grouse L.H."/>
            <person name="Schuler G."/>
            <person name="Klein S.L."/>
            <person name="Old S."/>
            <person name="Rasooly R."/>
            <person name="Good P."/>
            <person name="Guyer M."/>
            <person name="Peck A.M."/>
            <person name="Derge J.G."/>
            <person name="Lipman D."/>
            <person name="Collins F.S."/>
            <person name="Jang W."/>
            <person name="Sherry S."/>
            <person name="Feolo M."/>
            <person name="Misquitta L."/>
            <person name="Lee E."/>
            <person name="Rotmistrovsky K."/>
            <person name="Greenhut S.F."/>
            <person name="Schaefer C.F."/>
            <person name="Buetow K."/>
            <person name="Bonner T.I."/>
            <person name="Haussler D."/>
            <person name="Kent J."/>
            <person name="Kiekhaus M."/>
            <person name="Furey T."/>
            <person name="Brent M."/>
            <person name="Prange C."/>
            <person name="Schreiber K."/>
            <person name="Shapiro N."/>
            <person name="Bhat N.K."/>
            <person name="Hopkins R.F."/>
            <person name="Hsie F."/>
            <person name="Driscoll T."/>
            <person name="Soares M.B."/>
            <person name="Casavant T.L."/>
            <person name="Scheetz T.E."/>
            <person name="Brown-stein M.J."/>
            <person name="Usdin T.B."/>
            <person name="Toshiyuki S."/>
            <person name="Carninci P."/>
            <person name="Piao Y."/>
            <person name="Dudekula D.B."/>
            <person name="Ko M.S."/>
            <person name="Kawakami K."/>
            <person name="Suzuki Y."/>
            <person name="Sugano S."/>
            <person name="Gruber C.E."/>
            <person name="Smith M.R."/>
            <person name="Simmons B."/>
            <person name="Moore T."/>
            <person name="Waterman R."/>
            <person name="Johnson S.L."/>
            <person name="Ruan Y."/>
            <person name="Wei C.L."/>
            <person name="Mathavan S."/>
            <person name="Gunaratne P.H."/>
            <person name="Wu J."/>
            <person name="Garcia A.M."/>
            <person name="Hulyk S.W."/>
            <person name="Fuh E."/>
            <person name="Yuan Y."/>
            <person name="Sneed A."/>
            <person name="Kowis C."/>
            <person name="Hodgson A."/>
            <person name="Muzny D.M."/>
            <person name="McPherson J."/>
            <person name="Gibbs R.A."/>
            <person name="Fahey J."/>
            <person name="Helton E."/>
            <person name="Ketteman M."/>
            <person name="Madan A."/>
            <person name="Rodrigues S."/>
            <person name="Sanchez A."/>
            <person name="Whiting M."/>
            <person name="Madari A."/>
            <person name="Young A.C."/>
            <person name="Wetherby K.D."/>
            <person name="Granite S.J."/>
            <person name="Kwong P.N."/>
            <person name="Brinkley C.P."/>
            <person name="Pearson R.L."/>
            <person name="Bouffard G.G."/>
            <person name="Blakesly R.W."/>
            <person name="Green E.D."/>
            <person name="Dickson M.C."/>
            <person name="Rodriguez A.C."/>
            <person name="Grimwood J."/>
            <person name="Schmutz J."/>
            <person name="Myers R.M."/>
            <person name="Butterfield Y.S."/>
            <person name="Griffith M."/>
            <person name="Griffith O.L."/>
            <person name="Krzywinski M.I."/>
            <person name="Liao N."/>
            <person name="Morin R."/>
            <person name="Morrin R."/>
            <person name="Palmquist D."/>
            <person name="Petrescu A.S."/>
            <person name="Skalska U."/>
            <person name="Smailus D.E."/>
            <person name="Stott J.M."/>
            <person name="Schnerch A."/>
            <person name="Schein J.E."/>
            <person name="Jones S.J."/>
            <person name="Holt R.A."/>
            <person name="Baross A."/>
            <person name="Marra M.A."/>
            <person name="Clifton S."/>
            <person name="Makowski K.A."/>
            <person name="Bosak S."/>
            <person name="Malek J."/>
        </authorList>
    </citation>
    <scope>NUCLEOTIDE SEQUENCE [LARGE SCALE MRNA]</scope>
    <source>
        <tissue evidence="1">PCR rescued clones</tissue>
    </source>
</reference>
<evidence type="ECO:0000313" key="2">
    <source>
        <dbReference type="MGI" id="MGI:2384756"/>
    </source>
</evidence>
<dbReference type="AGR" id="MGI:2384756"/>
<name>Q08EN1_MOUSE</name>
<organism evidence="1">
    <name type="scientific">Mus musculus</name>
    <name type="common">Mouse</name>
    <dbReference type="NCBI Taxonomy" id="10090"/>
    <lineage>
        <taxon>Eukaryota</taxon>
        <taxon>Metazoa</taxon>
        <taxon>Chordata</taxon>
        <taxon>Craniata</taxon>
        <taxon>Vertebrata</taxon>
        <taxon>Euteleostomi</taxon>
        <taxon>Mammalia</taxon>
        <taxon>Eutheria</taxon>
        <taxon>Euarchontoglires</taxon>
        <taxon>Glires</taxon>
        <taxon>Rodentia</taxon>
        <taxon>Myomorpha</taxon>
        <taxon>Muroidea</taxon>
        <taxon>Muridae</taxon>
        <taxon>Murinae</taxon>
        <taxon>Mus</taxon>
        <taxon>Mus</taxon>
    </lineage>
</organism>
<dbReference type="AlphaFoldDB" id="Q08EN1"/>
<dbReference type="EMBL" id="BC106805">
    <property type="protein sequence ID" value="AAI06806.1"/>
    <property type="molecule type" value="mRNA"/>
</dbReference>